<dbReference type="GO" id="GO:0043041">
    <property type="term" value="P:amino acid activation for nonribosomal peptide biosynthetic process"/>
    <property type="evidence" value="ECO:0007669"/>
    <property type="project" value="TreeGrafter"/>
</dbReference>
<proteinExistence type="predicted"/>
<evidence type="ECO:0000313" key="2">
    <source>
        <dbReference type="EMBL" id="ABC28864.1"/>
    </source>
</evidence>
<dbReference type="HOGENOM" id="CLU_000022_2_10_6"/>
<dbReference type="GO" id="GO:0031177">
    <property type="term" value="F:phosphopantetheine binding"/>
    <property type="evidence" value="ECO:0007669"/>
    <property type="project" value="TreeGrafter"/>
</dbReference>
<dbReference type="Gene3D" id="3.40.50.980">
    <property type="match status" value="2"/>
</dbReference>
<dbReference type="GO" id="GO:0009366">
    <property type="term" value="C:enterobactin synthetase complex"/>
    <property type="evidence" value="ECO:0007669"/>
    <property type="project" value="TreeGrafter"/>
</dbReference>
<dbReference type="PROSITE" id="PS00455">
    <property type="entry name" value="AMP_BINDING"/>
    <property type="match status" value="1"/>
</dbReference>
<dbReference type="AlphaFoldDB" id="Q2SKG0"/>
<dbReference type="Pfam" id="PF13193">
    <property type="entry name" value="AMP-binding_C"/>
    <property type="match status" value="1"/>
</dbReference>
<protein>
    <submittedName>
        <fullName evidence="2">Non-ribosomal peptide synthetase modules and related protein</fullName>
    </submittedName>
</protein>
<dbReference type="Gene3D" id="1.10.1200.10">
    <property type="entry name" value="ACP-like"/>
    <property type="match status" value="1"/>
</dbReference>
<dbReference type="SUPFAM" id="SSF47336">
    <property type="entry name" value="ACP-like"/>
    <property type="match status" value="1"/>
</dbReference>
<dbReference type="InterPro" id="IPR045851">
    <property type="entry name" value="AMP-bd_C_sf"/>
</dbReference>
<dbReference type="InterPro" id="IPR023213">
    <property type="entry name" value="CAT-like_dom_sf"/>
</dbReference>
<dbReference type="InterPro" id="IPR010071">
    <property type="entry name" value="AA_adenyl_dom"/>
</dbReference>
<dbReference type="Proteomes" id="UP000000238">
    <property type="component" value="Chromosome"/>
</dbReference>
<dbReference type="SUPFAM" id="SSF56801">
    <property type="entry name" value="Acetyl-CoA synthetase-like"/>
    <property type="match status" value="1"/>
</dbReference>
<dbReference type="Gene3D" id="3.30.300.30">
    <property type="match status" value="1"/>
</dbReference>
<keyword evidence="3" id="KW-1185">Reference proteome</keyword>
<dbReference type="InterPro" id="IPR025110">
    <property type="entry name" value="AMP-bd_C"/>
</dbReference>
<dbReference type="Pfam" id="PF00550">
    <property type="entry name" value="PP-binding"/>
    <property type="match status" value="1"/>
</dbReference>
<feature type="domain" description="Carrier" evidence="1">
    <location>
        <begin position="749"/>
        <end position="824"/>
    </location>
</feature>
<dbReference type="Gene3D" id="2.30.38.10">
    <property type="entry name" value="Luciferase, Domain 3"/>
    <property type="match status" value="1"/>
</dbReference>
<dbReference type="PANTHER" id="PTHR45527">
    <property type="entry name" value="NONRIBOSOMAL PEPTIDE SYNTHETASE"/>
    <property type="match status" value="1"/>
</dbReference>
<evidence type="ECO:0000313" key="3">
    <source>
        <dbReference type="Proteomes" id="UP000000238"/>
    </source>
</evidence>
<dbReference type="EMBL" id="CP000155">
    <property type="protein sequence ID" value="ABC28864.1"/>
    <property type="molecule type" value="Genomic_DNA"/>
</dbReference>
<dbReference type="OrthoDB" id="9757559at2"/>
<dbReference type="InterPro" id="IPR020845">
    <property type="entry name" value="AMP-binding_CS"/>
</dbReference>
<dbReference type="Gene3D" id="3.30.559.30">
    <property type="entry name" value="Nonribosomal peptide synthetase, condensation domain"/>
    <property type="match status" value="2"/>
</dbReference>
<dbReference type="FunFam" id="3.40.50.980:FF:000001">
    <property type="entry name" value="Non-ribosomal peptide synthetase"/>
    <property type="match status" value="1"/>
</dbReference>
<dbReference type="PANTHER" id="PTHR45527:SF1">
    <property type="entry name" value="FATTY ACID SYNTHASE"/>
    <property type="match status" value="1"/>
</dbReference>
<organism evidence="2 3">
    <name type="scientific">Hahella chejuensis (strain KCTC 2396)</name>
    <dbReference type="NCBI Taxonomy" id="349521"/>
    <lineage>
        <taxon>Bacteria</taxon>
        <taxon>Pseudomonadati</taxon>
        <taxon>Pseudomonadota</taxon>
        <taxon>Gammaproteobacteria</taxon>
        <taxon>Oceanospirillales</taxon>
        <taxon>Hahellaceae</taxon>
        <taxon>Hahella</taxon>
    </lineage>
</organism>
<dbReference type="InterPro" id="IPR000873">
    <property type="entry name" value="AMP-dep_synth/lig_dom"/>
</dbReference>
<dbReference type="RefSeq" id="WP_011395935.1">
    <property type="nucleotide sequence ID" value="NC_007645.1"/>
</dbReference>
<sequence length="1276" mass="139556">MDFTELEAIRAAETYWRALFGADWSPTELKAPSRAAEPAERLVASMPVVPGLMDRVRDAAAEANSTPQQVVLAGWLTALMHLNDLERQTLSVQVDDGAIMPLTFELDPGADLPPVIEQVAEKMAAALSHKAFPYLKLAAEEYGLLPPAQDLLTPLLFNLGEAETPRAPIVMELRAKGEGAELVIQGGGVFASYGYLRRLGAAVINILEMGLVRDLPLSQLELLAPDEITERLQRGTGATSDFAEYVRVEEAFAARVAETPRALAIIHGEISLTYAELDEASYQLAQALRELGVQPGQVVAIHTPRSIPMAVSALAALKAGAVYMPLDPDYPVERIQLLMEDSQAAVLIHSEDAPPTVPADVKHASLSLDMPGGRVCALQIQAPSQSAPADAQAAYLMFTSGTTGRPKGVLNTHAGVLRLVRRATYLDLPPGVRVAQAGATGFDASVFEIWAALLNGGCLQIVDREVLLDSVELARFFRERKTDVALITTSLFSQLASDDPAMFAPLSQLLVGGDVISPKQVAAVYAACPGIVILNAYGPTENGVISTVQRIDPARLDSISIGVPISNSVALVLNRFGRLTPPLFEGELYVGGAGLALGYLGREEDTAKAFVPHPYVPGSRIYRTGDRARWNAEDELEFLGRQDFQIKIRGFRVELGEIEKAALSHPTVNEALVLALKPEGAAEYRLHCYLGVTEGFDLDSWRQQLIDQLPAHMVPAAVWAMPELPLTVNGKVNRRVLAEMRQEESGGAEAADDIERVLLEIGRSLLNLNYLSTDDDLIRRGASSLTAAIIASRTRRDLGVRISVADVLRCGTVAELAALVRKQRGQGSPRSGVEATPAQACLEATPQQVRLFIEQSKQADACHYNLPIWVELPTDIDPDRLQEALRQLVARHEILRTSFEREGEVTRQRIHADLAVSIAQAPAASDVFNALTQFIRPFDWQQGPLWRAALYRDTGKTCLLFDIHHILTDGYSLLRLFAEWEALYRGHSLSGSPLQYRDYACWLASDGGQAHLAEQEAYWLKMYAEKPALPDLPTDFPRSGVRSLNGAFLEFNLGEERTISIRRLTERHQVSAYQFLLACYSVFLAQVTGHDDITIGTPVAGRLAPGVDDIQGMFVNTLCLRLRPALAARFGDYLREVAEMTLGAFDNQDYPFDRLVAKVAGERSYGRSPLFDAMFALQNTGLSKQTFLGGSIVWTPAATGAAIYDLNLQIEEGESALRASWHFNRDLFTTKTLASFRDRLLEIIDKALNDVNGQIRTLNQDAESGPVALPEIEFEF</sequence>
<dbReference type="InterPro" id="IPR036736">
    <property type="entry name" value="ACP-like_sf"/>
</dbReference>
<dbReference type="GO" id="GO:0009239">
    <property type="term" value="P:enterobactin biosynthetic process"/>
    <property type="evidence" value="ECO:0007669"/>
    <property type="project" value="TreeGrafter"/>
</dbReference>
<name>Q2SKG0_HAHCH</name>
<dbReference type="GO" id="GO:0047527">
    <property type="term" value="F:2,3-dihydroxybenzoate-serine ligase activity"/>
    <property type="evidence" value="ECO:0007669"/>
    <property type="project" value="TreeGrafter"/>
</dbReference>
<dbReference type="Gene3D" id="3.30.559.10">
    <property type="entry name" value="Chloramphenicol acetyltransferase-like domain"/>
    <property type="match status" value="1"/>
</dbReference>
<dbReference type="Pfam" id="PF00501">
    <property type="entry name" value="AMP-binding"/>
    <property type="match status" value="1"/>
</dbReference>
<evidence type="ECO:0000259" key="1">
    <source>
        <dbReference type="PROSITE" id="PS50075"/>
    </source>
</evidence>
<dbReference type="InterPro" id="IPR009081">
    <property type="entry name" value="PP-bd_ACP"/>
</dbReference>
<dbReference type="Pfam" id="PF00668">
    <property type="entry name" value="Condensation"/>
    <property type="match status" value="1"/>
</dbReference>
<dbReference type="STRING" id="349521.HCH_02030"/>
<dbReference type="PROSITE" id="PS50075">
    <property type="entry name" value="CARRIER"/>
    <property type="match status" value="1"/>
</dbReference>
<dbReference type="InterPro" id="IPR001242">
    <property type="entry name" value="Condensation_dom"/>
</dbReference>
<dbReference type="NCBIfam" id="TIGR01733">
    <property type="entry name" value="AA-adenyl-dom"/>
    <property type="match status" value="1"/>
</dbReference>
<gene>
    <name evidence="2" type="ordered locus">HCH_02030</name>
</gene>
<accession>Q2SKG0</accession>
<reference evidence="2 3" key="1">
    <citation type="journal article" date="2005" name="Nucleic Acids Res.">
        <title>Genomic blueprint of Hahella chejuensis, a marine microbe producing an algicidal agent.</title>
        <authorList>
            <person name="Jeong H."/>
            <person name="Yim J.H."/>
            <person name="Lee C."/>
            <person name="Choi S.-H."/>
            <person name="Park Y.K."/>
            <person name="Yoon S.H."/>
            <person name="Hur C.-G."/>
            <person name="Kang H.-Y."/>
            <person name="Kim D."/>
            <person name="Lee H.H."/>
            <person name="Park K.H."/>
            <person name="Park S.-H."/>
            <person name="Park H.-S."/>
            <person name="Lee H.K."/>
            <person name="Oh T.K."/>
            <person name="Kim J.F."/>
        </authorList>
    </citation>
    <scope>NUCLEOTIDE SEQUENCE [LARGE SCALE GENOMIC DNA]</scope>
    <source>
        <strain evidence="2 3">KCTC 2396</strain>
    </source>
</reference>
<dbReference type="KEGG" id="hch:HCH_02030"/>
<dbReference type="CDD" id="cd12117">
    <property type="entry name" value="A_NRPS_Srf_like"/>
    <property type="match status" value="1"/>
</dbReference>
<dbReference type="SUPFAM" id="SSF52777">
    <property type="entry name" value="CoA-dependent acyltransferases"/>
    <property type="match status" value="3"/>
</dbReference>
<dbReference type="GO" id="GO:0005829">
    <property type="term" value="C:cytosol"/>
    <property type="evidence" value="ECO:0007669"/>
    <property type="project" value="TreeGrafter"/>
</dbReference>
<dbReference type="eggNOG" id="COG1020">
    <property type="taxonomic scope" value="Bacteria"/>
</dbReference>
<dbReference type="CDD" id="cd19531">
    <property type="entry name" value="LCL_NRPS-like"/>
    <property type="match status" value="1"/>
</dbReference>